<evidence type="ECO:0000256" key="5">
    <source>
        <dbReference type="RuleBase" id="RU362022"/>
    </source>
</evidence>
<keyword evidence="8" id="KW-1185">Reference proteome</keyword>
<dbReference type="EC" id="2.1.1.100" evidence="5"/>
<protein>
    <recommendedName>
        <fullName evidence="5">Protein-S-isoprenylcysteine O-methyltransferase</fullName>
        <ecNumber evidence="5">2.1.1.100</ecNumber>
    </recommendedName>
</protein>
<organism evidence="6 9">
    <name type="scientific">Adineta steineri</name>
    <dbReference type="NCBI Taxonomy" id="433720"/>
    <lineage>
        <taxon>Eukaryota</taxon>
        <taxon>Metazoa</taxon>
        <taxon>Spiralia</taxon>
        <taxon>Gnathifera</taxon>
        <taxon>Rotifera</taxon>
        <taxon>Eurotatoria</taxon>
        <taxon>Bdelloidea</taxon>
        <taxon>Adinetida</taxon>
        <taxon>Adinetidae</taxon>
        <taxon>Adineta</taxon>
    </lineage>
</organism>
<sequence>MNIRSVSHQHFFLYLICISIVAAFDTYNSIVRLKPGKTKQNNKKSKQTKDEGTLTLIYLAKFVPNILAILIYYFFKDTHHSSFLSSNISATLGIFTFIAGLLIRQIAIIQLGKFYTYKVSIDDDHEMIDTGLYKYMRHPAYTGTFLELTGAALLYNHFVLSWFLSLPYLIVVLKRIKQEEKVLIERFGPKYQDYMKHAGMFLPQLSQ</sequence>
<dbReference type="InterPro" id="IPR007269">
    <property type="entry name" value="ICMT_MeTrfase"/>
</dbReference>
<dbReference type="InterPro" id="IPR052527">
    <property type="entry name" value="Metal_cation-efflux_comp"/>
</dbReference>
<evidence type="ECO:0000313" key="8">
    <source>
        <dbReference type="Proteomes" id="UP000663832"/>
    </source>
</evidence>
<keyword evidence="5" id="KW-0256">Endoplasmic reticulum</keyword>
<reference evidence="6" key="1">
    <citation type="submission" date="2021-02" db="EMBL/GenBank/DDBJ databases">
        <authorList>
            <person name="Nowell W R."/>
        </authorList>
    </citation>
    <scope>NUCLEOTIDE SEQUENCE</scope>
</reference>
<evidence type="ECO:0000313" key="7">
    <source>
        <dbReference type="EMBL" id="CAF0832758.1"/>
    </source>
</evidence>
<keyword evidence="5" id="KW-0808">Transferase</keyword>
<comment type="subcellular location">
    <subcellularLocation>
        <location evidence="5">Endoplasmic reticulum membrane</location>
        <topology evidence="5">Multi-pass membrane protein</topology>
    </subcellularLocation>
    <subcellularLocation>
        <location evidence="1">Membrane</location>
        <topology evidence="1">Multi-pass membrane protein</topology>
    </subcellularLocation>
</comment>
<evidence type="ECO:0000256" key="3">
    <source>
        <dbReference type="ARBA" id="ARBA00022989"/>
    </source>
</evidence>
<keyword evidence="2 5" id="KW-0812">Transmembrane</keyword>
<dbReference type="PANTHER" id="PTHR43847:SF1">
    <property type="entry name" value="BLL3993 PROTEIN"/>
    <property type="match status" value="1"/>
</dbReference>
<name>A0A813MKU6_9BILA</name>
<dbReference type="PANTHER" id="PTHR43847">
    <property type="entry name" value="BLL3993 PROTEIN"/>
    <property type="match status" value="1"/>
</dbReference>
<dbReference type="EMBL" id="CAJNOM010000024">
    <property type="protein sequence ID" value="CAF0832758.1"/>
    <property type="molecule type" value="Genomic_DNA"/>
</dbReference>
<feature type="transmembrane region" description="Helical" evidence="5">
    <location>
        <begin position="87"/>
        <end position="109"/>
    </location>
</feature>
<gene>
    <name evidence="6" type="ORF">BJG266_LOCUS357</name>
    <name evidence="7" type="ORF">QVE165_LOCUS5876</name>
</gene>
<accession>A0A813MKU6</accession>
<dbReference type="Proteomes" id="UP000663832">
    <property type="component" value="Unassembled WGS sequence"/>
</dbReference>
<evidence type="ECO:0000313" key="9">
    <source>
        <dbReference type="Proteomes" id="UP000663877"/>
    </source>
</evidence>
<keyword evidence="4 5" id="KW-0472">Membrane</keyword>
<dbReference type="AlphaFoldDB" id="A0A813MKU6"/>
<dbReference type="OrthoDB" id="422086at2759"/>
<comment type="caution">
    <text evidence="6">The sequence shown here is derived from an EMBL/GenBank/DDBJ whole genome shotgun (WGS) entry which is preliminary data.</text>
</comment>
<feature type="transmembrane region" description="Helical" evidence="5">
    <location>
        <begin position="154"/>
        <end position="173"/>
    </location>
</feature>
<feature type="transmembrane region" description="Helical" evidence="5">
    <location>
        <begin position="53"/>
        <end position="75"/>
    </location>
</feature>
<keyword evidence="5" id="KW-0949">S-adenosyl-L-methionine</keyword>
<dbReference type="GO" id="GO:0005789">
    <property type="term" value="C:endoplasmic reticulum membrane"/>
    <property type="evidence" value="ECO:0007669"/>
    <property type="project" value="UniProtKB-SubCell"/>
</dbReference>
<evidence type="ECO:0000313" key="6">
    <source>
        <dbReference type="EMBL" id="CAF0721763.1"/>
    </source>
</evidence>
<dbReference type="EMBL" id="CAJNOI010000001">
    <property type="protein sequence ID" value="CAF0721763.1"/>
    <property type="molecule type" value="Genomic_DNA"/>
</dbReference>
<comment type="catalytic activity">
    <reaction evidence="5">
        <text>[protein]-C-terminal S-[(2E,6E)-farnesyl]-L-cysteine + S-adenosyl-L-methionine = [protein]-C-terminal S-[(2E,6E)-farnesyl]-L-cysteine methyl ester + S-adenosyl-L-homocysteine</text>
        <dbReference type="Rhea" id="RHEA:21672"/>
        <dbReference type="Rhea" id="RHEA-COMP:12125"/>
        <dbReference type="Rhea" id="RHEA-COMP:12126"/>
        <dbReference type="ChEBI" id="CHEBI:57856"/>
        <dbReference type="ChEBI" id="CHEBI:59789"/>
        <dbReference type="ChEBI" id="CHEBI:90510"/>
        <dbReference type="ChEBI" id="CHEBI:90511"/>
        <dbReference type="EC" id="2.1.1.100"/>
    </reaction>
</comment>
<dbReference type="Pfam" id="PF04140">
    <property type="entry name" value="ICMT"/>
    <property type="match status" value="1"/>
</dbReference>
<evidence type="ECO:0000256" key="1">
    <source>
        <dbReference type="ARBA" id="ARBA00004141"/>
    </source>
</evidence>
<feature type="transmembrane region" description="Helical" evidence="5">
    <location>
        <begin position="12"/>
        <end position="33"/>
    </location>
</feature>
<dbReference type="Gene3D" id="1.20.120.1630">
    <property type="match status" value="1"/>
</dbReference>
<keyword evidence="3 5" id="KW-1133">Transmembrane helix</keyword>
<evidence type="ECO:0000256" key="2">
    <source>
        <dbReference type="ARBA" id="ARBA00022692"/>
    </source>
</evidence>
<comment type="similarity">
    <text evidence="5">Belongs to the class VI-like SAM-binding methyltransferase superfamily. Isoprenylcysteine carboxyl methyltransferase family.</text>
</comment>
<dbReference type="GO" id="GO:0004671">
    <property type="term" value="F:protein C-terminal S-isoprenylcysteine carboxyl O-methyltransferase activity"/>
    <property type="evidence" value="ECO:0007669"/>
    <property type="project" value="UniProtKB-EC"/>
</dbReference>
<keyword evidence="5" id="KW-0489">Methyltransferase</keyword>
<dbReference type="GO" id="GO:0032259">
    <property type="term" value="P:methylation"/>
    <property type="evidence" value="ECO:0007669"/>
    <property type="project" value="UniProtKB-KW"/>
</dbReference>
<evidence type="ECO:0000256" key="4">
    <source>
        <dbReference type="ARBA" id="ARBA00023136"/>
    </source>
</evidence>
<proteinExistence type="inferred from homology"/>
<dbReference type="Proteomes" id="UP000663877">
    <property type="component" value="Unassembled WGS sequence"/>
</dbReference>